<organism evidence="2 3">
    <name type="scientific">Volvox africanus</name>
    <dbReference type="NCBI Taxonomy" id="51714"/>
    <lineage>
        <taxon>Eukaryota</taxon>
        <taxon>Viridiplantae</taxon>
        <taxon>Chlorophyta</taxon>
        <taxon>core chlorophytes</taxon>
        <taxon>Chlorophyceae</taxon>
        <taxon>CS clade</taxon>
        <taxon>Chlamydomonadales</taxon>
        <taxon>Volvocaceae</taxon>
        <taxon>Volvox</taxon>
    </lineage>
</organism>
<feature type="compositionally biased region" description="Basic and acidic residues" evidence="1">
    <location>
        <begin position="1"/>
        <end position="10"/>
    </location>
</feature>
<feature type="region of interest" description="Disordered" evidence="1">
    <location>
        <begin position="241"/>
        <end position="279"/>
    </location>
</feature>
<gene>
    <name evidence="2" type="ORF">VaNZ11_006512</name>
</gene>
<feature type="compositionally biased region" description="Basic and acidic residues" evidence="1">
    <location>
        <begin position="18"/>
        <end position="30"/>
    </location>
</feature>
<feature type="compositionally biased region" description="Low complexity" evidence="1">
    <location>
        <begin position="890"/>
        <end position="906"/>
    </location>
</feature>
<feature type="region of interest" description="Disordered" evidence="1">
    <location>
        <begin position="358"/>
        <end position="402"/>
    </location>
</feature>
<evidence type="ECO:0000256" key="1">
    <source>
        <dbReference type="SAM" id="MobiDB-lite"/>
    </source>
</evidence>
<feature type="region of interest" description="Disordered" evidence="1">
    <location>
        <begin position="1"/>
        <end position="68"/>
    </location>
</feature>
<dbReference type="Proteomes" id="UP001165090">
    <property type="component" value="Unassembled WGS sequence"/>
</dbReference>
<feature type="non-terminal residue" evidence="2">
    <location>
        <position position="1031"/>
    </location>
</feature>
<feature type="compositionally biased region" description="Polar residues" evidence="1">
    <location>
        <begin position="55"/>
        <end position="67"/>
    </location>
</feature>
<feature type="compositionally biased region" description="Low complexity" evidence="1">
    <location>
        <begin position="563"/>
        <end position="574"/>
    </location>
</feature>
<feature type="region of interest" description="Disordered" evidence="1">
    <location>
        <begin position="852"/>
        <end position="958"/>
    </location>
</feature>
<feature type="compositionally biased region" description="Low complexity" evidence="1">
    <location>
        <begin position="994"/>
        <end position="1003"/>
    </location>
</feature>
<accession>A0ABQ5S0W5</accession>
<feature type="compositionally biased region" description="Polar residues" evidence="1">
    <location>
        <begin position="151"/>
        <end position="162"/>
    </location>
</feature>
<feature type="compositionally biased region" description="Gly residues" evidence="1">
    <location>
        <begin position="671"/>
        <end position="680"/>
    </location>
</feature>
<protein>
    <submittedName>
        <fullName evidence="2">Uncharacterized protein</fullName>
    </submittedName>
</protein>
<proteinExistence type="predicted"/>
<feature type="region of interest" description="Disordered" evidence="1">
    <location>
        <begin position="197"/>
        <end position="225"/>
    </location>
</feature>
<feature type="compositionally biased region" description="Low complexity" evidence="1">
    <location>
        <begin position="652"/>
        <end position="663"/>
    </location>
</feature>
<name>A0ABQ5S0W5_9CHLO</name>
<reference evidence="2 3" key="1">
    <citation type="journal article" date="2023" name="IScience">
        <title>Expanded male sex-determining region conserved during the evolution of homothallism in the green alga Volvox.</title>
        <authorList>
            <person name="Yamamoto K."/>
            <person name="Matsuzaki R."/>
            <person name="Mahakham W."/>
            <person name="Heman W."/>
            <person name="Sekimoto H."/>
            <person name="Kawachi M."/>
            <person name="Minakuchi Y."/>
            <person name="Toyoda A."/>
            <person name="Nozaki H."/>
        </authorList>
    </citation>
    <scope>NUCLEOTIDE SEQUENCE [LARGE SCALE GENOMIC DNA]</scope>
    <source>
        <strain evidence="2 3">NIES-4468</strain>
    </source>
</reference>
<feature type="region of interest" description="Disordered" evidence="1">
    <location>
        <begin position="773"/>
        <end position="825"/>
    </location>
</feature>
<feature type="compositionally biased region" description="Polar residues" evidence="1">
    <location>
        <begin position="197"/>
        <end position="209"/>
    </location>
</feature>
<feature type="region of interest" description="Disordered" evidence="1">
    <location>
        <begin position="150"/>
        <end position="170"/>
    </location>
</feature>
<feature type="compositionally biased region" description="Gly residues" evidence="1">
    <location>
        <begin position="806"/>
        <end position="818"/>
    </location>
</feature>
<sequence length="1031" mass="104485">MKGYNGDHYHQTLSVYPRAEHTYRPRRSETSLEAARTSGDLDPARPALSAPPTRLISSATHQPSDHGNNVALLGSNRSSGMQLWPAQAHVPARPPATYGGATSDVPFPANAPVGDGNPTAAPIRGSGLEAVQMSLQDMLAAAARIQGELMASSSSDRPSTGPTAAAAAEAAEPAEAANAVVLSGALDGTPGMALTSTAPCDDASASTMAIPQPLPPHLAQAAPQSRGPLEALRDELFGSLSLTSPRLSGRPPMAPPASPTAQPAVLPASASASTTPTRMVRSAPGVVDTIAFSSPTTSVVAGTDEGGVSVVPLHEEISALTAQAGNSYADLSSIYSIPDSAINTTARTPMSFTTAAVSELDTPSSLRSRDDEYDKSFASPNSSERSPQGMGISAGRHRPSGRLEYDRITSGYDDYVSPASWMSLREQHSTSQAKGKSTVSCPGGGGGGGAMMNGNGDGSISSTPTSRPVPWTLDGGIELFASGTTPSPAMGAALPEASAAVAVAVAQSAASYDSSDVEGGQISASGRSEYAQIAASHRQAQNRIDVYWLQQRNQQQQEDGWVSSPDSGSSRSDPVMGAAMMAPPPPPSPEPEPEVATDASMLDIATQSLGQPHTTPTGFGSVLVTVVGADTGRGSEQNVNSDRMCRSLSFGVQSRSPSVVSSRTDSRYGDEGGGGGGGGAVPPPPAGVNSKYQASQRVVDMTTMGLRARETGAPLSLPMPYGRDAATAREVKGCGEEQQPKQHGDACYPFCNDTAHGHYDGATFAKPFFSPESTSGVGGSRTAPGHGGGSGSNSSSDGTSFVEGVSNGGGGSIIGSGSGTTTSLPTAREDVSLAADDGGPDKREDFHHDYRQQREEEEQAQEGAGQEEDNEGKEAQEERRMLEVMTDLLSAATAPGGTAPGSAGTPHHGHGYGYGYSNADAGSEGVLQQTSSSPRMASKSVEDANAGGGGGIRPSVSSSAVSVTDSVAGTENIQPLPIGRPPSLATALAPVSPPTTAGGAAAAAPSIDGMAAAGVLAAAPRPPLPRSGVSA</sequence>
<evidence type="ECO:0000313" key="3">
    <source>
        <dbReference type="Proteomes" id="UP001165090"/>
    </source>
</evidence>
<feature type="region of interest" description="Disordered" evidence="1">
    <location>
        <begin position="651"/>
        <end position="690"/>
    </location>
</feature>
<feature type="region of interest" description="Disordered" evidence="1">
    <location>
        <begin position="971"/>
        <end position="1003"/>
    </location>
</feature>
<comment type="caution">
    <text evidence="2">The sequence shown here is derived from an EMBL/GenBank/DDBJ whole genome shotgun (WGS) entry which is preliminary data.</text>
</comment>
<evidence type="ECO:0000313" key="2">
    <source>
        <dbReference type="EMBL" id="GLI63527.1"/>
    </source>
</evidence>
<feature type="compositionally biased region" description="Polar residues" evidence="1">
    <location>
        <begin position="926"/>
        <end position="935"/>
    </location>
</feature>
<feature type="compositionally biased region" description="Acidic residues" evidence="1">
    <location>
        <begin position="855"/>
        <end position="871"/>
    </location>
</feature>
<feature type="compositionally biased region" description="Basic and acidic residues" evidence="1">
    <location>
        <begin position="872"/>
        <end position="882"/>
    </location>
</feature>
<keyword evidence="3" id="KW-1185">Reference proteome</keyword>
<feature type="region of interest" description="Disordered" evidence="1">
    <location>
        <begin position="555"/>
        <end position="595"/>
    </location>
</feature>
<dbReference type="EMBL" id="BSDZ01000015">
    <property type="protein sequence ID" value="GLI63527.1"/>
    <property type="molecule type" value="Genomic_DNA"/>
</dbReference>